<sequence>MSPDQGPEALLEGSKCNSGYQTVSKFDNLIVESSGSTRRVQRAQDRRNPTSLSQKIVHRTIHDQEVQYQPISASKTIRETKLPQYFGQPDMLTLVTLLLLSAATAAQNNTIFLLAGQSNMSGRGGVAGNRWDHFIPPACQPSPDILRLSAGLRWEEAREPLHADIDTRRVCGVGPGMPFAHAVLAAGAAAPPLGLVPCAAGGTAIREWARGTRLYFNLVRRARAAAEGGKVAAVLWYQGESDTVSKRDAEAYGRRMETLIWDLRRDLEDPDLLVILVAIASGEGKYIEIVRNAQKGLKLHNVLCVDAKGLPLQPDYLHLTTQAQVTLGNMLADAYLNHTGHPSHLVRDL</sequence>
<name>A0ABD0UU30_DENTH</name>
<keyword evidence="4" id="KW-1185">Reference proteome</keyword>
<evidence type="ECO:0000313" key="4">
    <source>
        <dbReference type="Proteomes" id="UP001552299"/>
    </source>
</evidence>
<dbReference type="SUPFAM" id="SSF52266">
    <property type="entry name" value="SGNH hydrolase"/>
    <property type="match status" value="1"/>
</dbReference>
<dbReference type="GO" id="GO:0016787">
    <property type="term" value="F:hydrolase activity"/>
    <property type="evidence" value="ECO:0007669"/>
    <property type="project" value="UniProtKB-KW"/>
</dbReference>
<evidence type="ECO:0000313" key="3">
    <source>
        <dbReference type="EMBL" id="KAL0913926.1"/>
    </source>
</evidence>
<dbReference type="EMBL" id="JANQDX010000013">
    <property type="protein sequence ID" value="KAL0913926.1"/>
    <property type="molecule type" value="Genomic_DNA"/>
</dbReference>
<dbReference type="AlphaFoldDB" id="A0ABD0UU30"/>
<accession>A0ABD0UU30</accession>
<keyword evidence="1" id="KW-0378">Hydrolase</keyword>
<protein>
    <recommendedName>
        <fullName evidence="2">Sialate O-acetylesterase domain-containing protein</fullName>
    </recommendedName>
</protein>
<proteinExistence type="predicted"/>
<dbReference type="Gene3D" id="3.40.50.1110">
    <property type="entry name" value="SGNH hydrolase"/>
    <property type="match status" value="1"/>
</dbReference>
<dbReference type="InterPro" id="IPR052940">
    <property type="entry name" value="Carb_Esterase_6"/>
</dbReference>
<dbReference type="InterPro" id="IPR036514">
    <property type="entry name" value="SGNH_hydro_sf"/>
</dbReference>
<dbReference type="InterPro" id="IPR005181">
    <property type="entry name" value="SASA"/>
</dbReference>
<dbReference type="PANTHER" id="PTHR31988:SF15">
    <property type="entry name" value="ESTERASE, PUTATIVE (DUF303)-RELATED"/>
    <property type="match status" value="1"/>
</dbReference>
<evidence type="ECO:0000259" key="2">
    <source>
        <dbReference type="Pfam" id="PF03629"/>
    </source>
</evidence>
<dbReference type="Pfam" id="PF03629">
    <property type="entry name" value="SASA"/>
    <property type="match status" value="1"/>
</dbReference>
<dbReference type="Proteomes" id="UP001552299">
    <property type="component" value="Unassembled WGS sequence"/>
</dbReference>
<gene>
    <name evidence="3" type="ORF">M5K25_017419</name>
</gene>
<comment type="caution">
    <text evidence="3">The sequence shown here is derived from an EMBL/GenBank/DDBJ whole genome shotgun (WGS) entry which is preliminary data.</text>
</comment>
<dbReference type="PANTHER" id="PTHR31988">
    <property type="entry name" value="ESTERASE, PUTATIVE (DUF303)-RELATED"/>
    <property type="match status" value="1"/>
</dbReference>
<organism evidence="3 4">
    <name type="scientific">Dendrobium thyrsiflorum</name>
    <name type="common">Pinecone-like raceme dendrobium</name>
    <name type="synonym">Orchid</name>
    <dbReference type="NCBI Taxonomy" id="117978"/>
    <lineage>
        <taxon>Eukaryota</taxon>
        <taxon>Viridiplantae</taxon>
        <taxon>Streptophyta</taxon>
        <taxon>Embryophyta</taxon>
        <taxon>Tracheophyta</taxon>
        <taxon>Spermatophyta</taxon>
        <taxon>Magnoliopsida</taxon>
        <taxon>Liliopsida</taxon>
        <taxon>Asparagales</taxon>
        <taxon>Orchidaceae</taxon>
        <taxon>Epidendroideae</taxon>
        <taxon>Malaxideae</taxon>
        <taxon>Dendrobiinae</taxon>
        <taxon>Dendrobium</taxon>
    </lineage>
</organism>
<evidence type="ECO:0000256" key="1">
    <source>
        <dbReference type="ARBA" id="ARBA00022801"/>
    </source>
</evidence>
<feature type="domain" description="Sialate O-acetylesterase" evidence="2">
    <location>
        <begin position="109"/>
        <end position="336"/>
    </location>
</feature>
<reference evidence="3 4" key="1">
    <citation type="journal article" date="2024" name="Plant Biotechnol. J.">
        <title>Dendrobium thyrsiflorum genome and its molecular insights into genes involved in important horticultural traits.</title>
        <authorList>
            <person name="Chen B."/>
            <person name="Wang J.Y."/>
            <person name="Zheng P.J."/>
            <person name="Li K.L."/>
            <person name="Liang Y.M."/>
            <person name="Chen X.F."/>
            <person name="Zhang C."/>
            <person name="Zhao X."/>
            <person name="He X."/>
            <person name="Zhang G.Q."/>
            <person name="Liu Z.J."/>
            <person name="Xu Q."/>
        </authorList>
    </citation>
    <scope>NUCLEOTIDE SEQUENCE [LARGE SCALE GENOMIC DNA]</scope>
    <source>
        <strain evidence="3">GZMU011</strain>
    </source>
</reference>